<name>A0ABV0JNZ4_9CYAN</name>
<accession>A0ABV0JNZ4</accession>
<organism evidence="1 2">
    <name type="scientific">Funiculus sociatus GB2-A5</name>
    <dbReference type="NCBI Taxonomy" id="2933946"/>
    <lineage>
        <taxon>Bacteria</taxon>
        <taxon>Bacillati</taxon>
        <taxon>Cyanobacteriota</taxon>
        <taxon>Cyanophyceae</taxon>
        <taxon>Coleofasciculales</taxon>
        <taxon>Coleofasciculaceae</taxon>
        <taxon>Funiculus</taxon>
    </lineage>
</organism>
<evidence type="ECO:0000313" key="1">
    <source>
        <dbReference type="EMBL" id="MEP0864834.1"/>
    </source>
</evidence>
<reference evidence="1 2" key="1">
    <citation type="submission" date="2022-04" db="EMBL/GenBank/DDBJ databases">
        <title>Positive selection, recombination, and allopatry shape intraspecific diversity of widespread and dominant cyanobacteria.</title>
        <authorList>
            <person name="Wei J."/>
            <person name="Shu W."/>
            <person name="Hu C."/>
        </authorList>
    </citation>
    <scope>NUCLEOTIDE SEQUENCE [LARGE SCALE GENOMIC DNA]</scope>
    <source>
        <strain evidence="1 2">GB2-A5</strain>
    </source>
</reference>
<dbReference type="Proteomes" id="UP001442494">
    <property type="component" value="Unassembled WGS sequence"/>
</dbReference>
<dbReference type="RefSeq" id="WP_190423632.1">
    <property type="nucleotide sequence ID" value="NZ_JAMPKK010000017.1"/>
</dbReference>
<keyword evidence="2" id="KW-1185">Reference proteome</keyword>
<sequence>MKQDTINKITATIKKYYPSIQFNYIFFPEQYKGYHIWQSQLSAIEVYQNDIPVPRTKDYQLVWIVYVNGGVAENIGDVGWTDAQTQVGIRQDSKEPSWVDDDSNMLSSETKKLMESLASELLDIVCSDES</sequence>
<gene>
    <name evidence="1" type="ORF">NDI37_10170</name>
</gene>
<proteinExistence type="predicted"/>
<protein>
    <submittedName>
        <fullName evidence="1">Uncharacterized protein</fullName>
    </submittedName>
</protein>
<evidence type="ECO:0000313" key="2">
    <source>
        <dbReference type="Proteomes" id="UP001442494"/>
    </source>
</evidence>
<comment type="caution">
    <text evidence="1">The sequence shown here is derived from an EMBL/GenBank/DDBJ whole genome shotgun (WGS) entry which is preliminary data.</text>
</comment>
<dbReference type="EMBL" id="JAMPKK010000017">
    <property type="protein sequence ID" value="MEP0864834.1"/>
    <property type="molecule type" value="Genomic_DNA"/>
</dbReference>